<feature type="transmembrane region" description="Helical" evidence="6">
    <location>
        <begin position="432"/>
        <end position="455"/>
    </location>
</feature>
<reference evidence="7 8" key="1">
    <citation type="submission" date="2017-04" db="EMBL/GenBank/DDBJ databases">
        <title>Weissella cibaria strain m2 complete genome.</title>
        <authorList>
            <person name="Pan Q."/>
            <person name="Tan M."/>
            <person name="Yao F."/>
            <person name="Su S."/>
        </authorList>
    </citation>
    <scope>NUCLEOTIDE SEQUENCE [LARGE SCALE GENOMIC DNA]</scope>
    <source>
        <strain evidence="7 8">M2</strain>
    </source>
</reference>
<sequence>MSRTKKAVRNSMVGLITQLLTLILSFVMASVFVKTLGGEYLGANGLFSNVIAILSFSELGVGAAIAYSLYQPLHDGDMTRIAAIMAFFAKVYMCVGLLIIALSICILPFLDMFVKGNMIPNMGLYFFLFACNTAVSYFLSYKRTLLIADQKSYVTDTNNLWSKLLVAVFQIGFLFFHNYLGFLIVQIVGTVVANLLINRKANQLYHDVFALKNTRMSASDLAIIKKSTMGIMGQKFGSIVVRDTNNLLVSSFAGLFITGIFTSYMTIFNGIQMIISQALNALIASIGNLTADNNSERLHTWLKRHIFLTWTIAYFSAVYLLSLITPFVRIWLGDNYRFSFLITLFLVLNFYISQTRMTFLSFVQAQGLFVKMGIKSMVEAVLNLILCLVFLFILKMGVLGIILGTTSVHILLNIWFEPRLVYKDGFGKRVPAGYFAVYGLKLTYTFGVGVLIYICAEMIFGSGILDFVGRTLFTTCVSIAMYLLVTIKNDAFIFYWNYLKKNLIHKGMGLIKKENI</sequence>
<dbReference type="GO" id="GO:0005886">
    <property type="term" value="C:plasma membrane"/>
    <property type="evidence" value="ECO:0007669"/>
    <property type="project" value="UniProtKB-SubCell"/>
</dbReference>
<keyword evidence="4 6" id="KW-1133">Transmembrane helix</keyword>
<feature type="transmembrane region" description="Helical" evidence="6">
    <location>
        <begin position="45"/>
        <end position="70"/>
    </location>
</feature>
<evidence type="ECO:0000256" key="5">
    <source>
        <dbReference type="ARBA" id="ARBA00023136"/>
    </source>
</evidence>
<name>A0A2S1KU92_9LACO</name>
<dbReference type="Proteomes" id="UP000244870">
    <property type="component" value="Chromosome"/>
</dbReference>
<evidence type="ECO:0000313" key="8">
    <source>
        <dbReference type="Proteomes" id="UP000244870"/>
    </source>
</evidence>
<feature type="transmembrane region" description="Helical" evidence="6">
    <location>
        <begin position="338"/>
        <end position="359"/>
    </location>
</feature>
<keyword evidence="2" id="KW-1003">Cell membrane</keyword>
<feature type="transmembrane region" description="Helical" evidence="6">
    <location>
        <begin position="247"/>
        <end position="267"/>
    </location>
</feature>
<evidence type="ECO:0000256" key="6">
    <source>
        <dbReference type="SAM" id="Phobius"/>
    </source>
</evidence>
<gene>
    <name evidence="7" type="ORF">B6254_2235</name>
</gene>
<comment type="subcellular location">
    <subcellularLocation>
        <location evidence="1">Cell membrane</location>
        <topology evidence="1">Multi-pass membrane protein</topology>
    </subcellularLocation>
</comment>
<evidence type="ECO:0000256" key="2">
    <source>
        <dbReference type="ARBA" id="ARBA00022475"/>
    </source>
</evidence>
<feature type="transmembrane region" description="Helical" evidence="6">
    <location>
        <begin position="467"/>
        <end position="487"/>
    </location>
</feature>
<evidence type="ECO:0000256" key="1">
    <source>
        <dbReference type="ARBA" id="ARBA00004651"/>
    </source>
</evidence>
<feature type="transmembrane region" description="Helical" evidence="6">
    <location>
        <begin position="82"/>
        <end position="110"/>
    </location>
</feature>
<feature type="transmembrane region" description="Helical" evidence="6">
    <location>
        <begin position="179"/>
        <end position="197"/>
    </location>
</feature>
<dbReference type="PANTHER" id="PTHR30250">
    <property type="entry name" value="PST FAMILY PREDICTED COLANIC ACID TRANSPORTER"/>
    <property type="match status" value="1"/>
</dbReference>
<evidence type="ECO:0000256" key="3">
    <source>
        <dbReference type="ARBA" id="ARBA00022692"/>
    </source>
</evidence>
<dbReference type="RefSeq" id="WP_108730992.1">
    <property type="nucleotide sequence ID" value="NZ_CP020928.1"/>
</dbReference>
<evidence type="ECO:0000256" key="4">
    <source>
        <dbReference type="ARBA" id="ARBA00022989"/>
    </source>
</evidence>
<dbReference type="AlphaFoldDB" id="A0A2S1KU92"/>
<evidence type="ECO:0000313" key="7">
    <source>
        <dbReference type="EMBL" id="AWF96586.1"/>
    </source>
</evidence>
<dbReference type="InterPro" id="IPR050833">
    <property type="entry name" value="Poly_Biosynth_Transport"/>
</dbReference>
<accession>A0A2S1KU92</accession>
<feature type="transmembrane region" description="Helical" evidence="6">
    <location>
        <begin position="122"/>
        <end position="141"/>
    </location>
</feature>
<keyword evidence="5 6" id="KW-0472">Membrane</keyword>
<feature type="transmembrane region" description="Helical" evidence="6">
    <location>
        <begin position="380"/>
        <end position="412"/>
    </location>
</feature>
<feature type="transmembrane region" description="Helical" evidence="6">
    <location>
        <begin position="312"/>
        <end position="332"/>
    </location>
</feature>
<keyword evidence="3 6" id="KW-0812">Transmembrane</keyword>
<protein>
    <submittedName>
        <fullName evidence="7">Uncharacterized protein</fullName>
    </submittedName>
</protein>
<proteinExistence type="predicted"/>
<dbReference type="PANTHER" id="PTHR30250:SF26">
    <property type="entry name" value="PSMA PROTEIN"/>
    <property type="match status" value="1"/>
</dbReference>
<organism evidence="7 8">
    <name type="scientific">Weissella cibaria</name>
    <dbReference type="NCBI Taxonomy" id="137591"/>
    <lineage>
        <taxon>Bacteria</taxon>
        <taxon>Bacillati</taxon>
        <taxon>Bacillota</taxon>
        <taxon>Bacilli</taxon>
        <taxon>Lactobacillales</taxon>
        <taxon>Lactobacillaceae</taxon>
        <taxon>Weissella</taxon>
    </lineage>
</organism>
<dbReference type="EMBL" id="CP020928">
    <property type="protein sequence ID" value="AWF96586.1"/>
    <property type="molecule type" value="Genomic_DNA"/>
</dbReference>